<dbReference type="HOGENOM" id="CLU_3053558_0_0_1"/>
<feature type="region of interest" description="Disordered" evidence="1">
    <location>
        <begin position="1"/>
        <end position="54"/>
    </location>
</feature>
<name>J3N1R9_ORYBR</name>
<keyword evidence="3" id="KW-1185">Reference proteome</keyword>
<evidence type="ECO:0000313" key="2">
    <source>
        <dbReference type="EnsemblPlants" id="OB10G14670.1"/>
    </source>
</evidence>
<reference evidence="2" key="1">
    <citation type="journal article" date="2013" name="Nat. Commun.">
        <title>Whole-genome sequencing of Oryza brachyantha reveals mechanisms underlying Oryza genome evolution.</title>
        <authorList>
            <person name="Chen J."/>
            <person name="Huang Q."/>
            <person name="Gao D."/>
            <person name="Wang J."/>
            <person name="Lang Y."/>
            <person name="Liu T."/>
            <person name="Li B."/>
            <person name="Bai Z."/>
            <person name="Luis Goicoechea J."/>
            <person name="Liang C."/>
            <person name="Chen C."/>
            <person name="Zhang W."/>
            <person name="Sun S."/>
            <person name="Liao Y."/>
            <person name="Zhang X."/>
            <person name="Yang L."/>
            <person name="Song C."/>
            <person name="Wang M."/>
            <person name="Shi J."/>
            <person name="Liu G."/>
            <person name="Liu J."/>
            <person name="Zhou H."/>
            <person name="Zhou W."/>
            <person name="Yu Q."/>
            <person name="An N."/>
            <person name="Chen Y."/>
            <person name="Cai Q."/>
            <person name="Wang B."/>
            <person name="Liu B."/>
            <person name="Min J."/>
            <person name="Huang Y."/>
            <person name="Wu H."/>
            <person name="Li Z."/>
            <person name="Zhang Y."/>
            <person name="Yin Y."/>
            <person name="Song W."/>
            <person name="Jiang J."/>
            <person name="Jackson S.A."/>
            <person name="Wing R.A."/>
            <person name="Wang J."/>
            <person name="Chen M."/>
        </authorList>
    </citation>
    <scope>NUCLEOTIDE SEQUENCE [LARGE SCALE GENOMIC DNA]</scope>
    <source>
        <strain evidence="2">cv. IRGC 101232</strain>
    </source>
</reference>
<protein>
    <submittedName>
        <fullName evidence="2">Uncharacterized protein</fullName>
    </submittedName>
</protein>
<dbReference type="Proteomes" id="UP000006038">
    <property type="component" value="Chromosome 10"/>
</dbReference>
<dbReference type="AlphaFoldDB" id="J3N1R9"/>
<dbReference type="EnsemblPlants" id="OB10G14670.1">
    <property type="protein sequence ID" value="OB10G14670.1"/>
    <property type="gene ID" value="OB10G14670"/>
</dbReference>
<evidence type="ECO:0000256" key="1">
    <source>
        <dbReference type="SAM" id="MobiDB-lite"/>
    </source>
</evidence>
<sequence length="54" mass="5891">MASRQLLQMMQFTDSTTTSHHSPRLPGGGVHGLPPPTPISSPFSSRKPRAQYSK</sequence>
<dbReference type="Gramene" id="OB10G14670.1">
    <property type="protein sequence ID" value="OB10G14670.1"/>
    <property type="gene ID" value="OB10G14670"/>
</dbReference>
<accession>J3N1R9</accession>
<feature type="compositionally biased region" description="Polar residues" evidence="1">
    <location>
        <begin position="1"/>
        <end position="20"/>
    </location>
</feature>
<evidence type="ECO:0000313" key="3">
    <source>
        <dbReference type="Proteomes" id="UP000006038"/>
    </source>
</evidence>
<reference evidence="2" key="2">
    <citation type="submission" date="2013-04" db="UniProtKB">
        <authorList>
            <consortium name="EnsemblPlants"/>
        </authorList>
    </citation>
    <scope>IDENTIFICATION</scope>
</reference>
<proteinExistence type="predicted"/>
<organism evidence="2">
    <name type="scientific">Oryza brachyantha</name>
    <name type="common">malo sina</name>
    <dbReference type="NCBI Taxonomy" id="4533"/>
    <lineage>
        <taxon>Eukaryota</taxon>
        <taxon>Viridiplantae</taxon>
        <taxon>Streptophyta</taxon>
        <taxon>Embryophyta</taxon>
        <taxon>Tracheophyta</taxon>
        <taxon>Spermatophyta</taxon>
        <taxon>Magnoliopsida</taxon>
        <taxon>Liliopsida</taxon>
        <taxon>Poales</taxon>
        <taxon>Poaceae</taxon>
        <taxon>BOP clade</taxon>
        <taxon>Oryzoideae</taxon>
        <taxon>Oryzeae</taxon>
        <taxon>Oryzinae</taxon>
        <taxon>Oryza</taxon>
    </lineage>
</organism>